<evidence type="ECO:0008006" key="9">
    <source>
        <dbReference type="Google" id="ProtNLM"/>
    </source>
</evidence>
<feature type="transmembrane region" description="Helical" evidence="6">
    <location>
        <begin position="238"/>
        <end position="261"/>
    </location>
</feature>
<dbReference type="STRING" id="333138.LQ50_02580"/>
<evidence type="ECO:0000256" key="5">
    <source>
        <dbReference type="ARBA" id="ARBA00023136"/>
    </source>
</evidence>
<dbReference type="eggNOG" id="COG1172">
    <property type="taxonomic scope" value="Bacteria"/>
</dbReference>
<dbReference type="GO" id="GO:0022857">
    <property type="term" value="F:transmembrane transporter activity"/>
    <property type="evidence" value="ECO:0007669"/>
    <property type="project" value="InterPro"/>
</dbReference>
<evidence type="ECO:0000313" key="8">
    <source>
        <dbReference type="Proteomes" id="UP000030832"/>
    </source>
</evidence>
<keyword evidence="2" id="KW-1003">Cell membrane</keyword>
<dbReference type="GO" id="GO:0005886">
    <property type="term" value="C:plasma membrane"/>
    <property type="evidence" value="ECO:0007669"/>
    <property type="project" value="UniProtKB-SubCell"/>
</dbReference>
<accession>A0A0B0INF1</accession>
<dbReference type="InterPro" id="IPR001851">
    <property type="entry name" value="ABC_transp_permease"/>
</dbReference>
<dbReference type="AlphaFoldDB" id="A0A0B0INF1"/>
<evidence type="ECO:0000313" key="7">
    <source>
        <dbReference type="EMBL" id="KHF41609.1"/>
    </source>
</evidence>
<keyword evidence="4 6" id="KW-1133">Transmembrane helix</keyword>
<gene>
    <name evidence="7" type="ORF">LQ50_02580</name>
</gene>
<dbReference type="Pfam" id="PF02653">
    <property type="entry name" value="BPD_transp_2"/>
    <property type="match status" value="1"/>
</dbReference>
<feature type="transmembrane region" description="Helical" evidence="6">
    <location>
        <begin position="115"/>
        <end position="136"/>
    </location>
</feature>
<dbReference type="CDD" id="cd06579">
    <property type="entry name" value="TM_PBP1_transp_AraH_like"/>
    <property type="match status" value="1"/>
</dbReference>
<evidence type="ECO:0000256" key="6">
    <source>
        <dbReference type="SAM" id="Phobius"/>
    </source>
</evidence>
<keyword evidence="5 6" id="KW-0472">Membrane</keyword>
<comment type="caution">
    <text evidence="7">The sequence shown here is derived from an EMBL/GenBank/DDBJ whole genome shotgun (WGS) entry which is preliminary data.</text>
</comment>
<organism evidence="7 8">
    <name type="scientific">Halalkalibacter okhensis</name>
    <dbReference type="NCBI Taxonomy" id="333138"/>
    <lineage>
        <taxon>Bacteria</taxon>
        <taxon>Bacillati</taxon>
        <taxon>Bacillota</taxon>
        <taxon>Bacilli</taxon>
        <taxon>Bacillales</taxon>
        <taxon>Bacillaceae</taxon>
        <taxon>Halalkalibacter</taxon>
    </lineage>
</organism>
<proteinExistence type="predicted"/>
<protein>
    <recommendedName>
        <fullName evidence="9">Ribose ABC transporter permease</fullName>
    </recommendedName>
</protein>
<keyword evidence="8" id="KW-1185">Reference proteome</keyword>
<reference evidence="7 8" key="1">
    <citation type="submission" date="2014-09" db="EMBL/GenBank/DDBJ databases">
        <title>Genome sequencing and annotation of Bacillus Okhensis strain Kh10-101T.</title>
        <authorList>
            <person name="Prakash J.S."/>
        </authorList>
    </citation>
    <scope>NUCLEOTIDE SEQUENCE [LARGE SCALE GENOMIC DNA]</scope>
    <source>
        <strain evidence="8">Kh10-101T</strain>
    </source>
</reference>
<feature type="transmembrane region" description="Helical" evidence="6">
    <location>
        <begin position="156"/>
        <end position="179"/>
    </location>
</feature>
<feature type="transmembrane region" description="Helical" evidence="6">
    <location>
        <begin position="208"/>
        <end position="226"/>
    </location>
</feature>
<feature type="transmembrane region" description="Helical" evidence="6">
    <location>
        <begin position="12"/>
        <end position="31"/>
    </location>
</feature>
<feature type="transmembrane region" description="Helical" evidence="6">
    <location>
        <begin position="268"/>
        <end position="286"/>
    </location>
</feature>
<feature type="transmembrane region" description="Helical" evidence="6">
    <location>
        <begin position="82"/>
        <end position="103"/>
    </location>
</feature>
<evidence type="ECO:0000256" key="2">
    <source>
        <dbReference type="ARBA" id="ARBA00022475"/>
    </source>
</evidence>
<sequence length="317" mass="33195">MKSKMDVADLGPVLALLILIIIGAILSPVFLTKGNLLNILTQISVLGLGAIGMTYVVIGRFFDLSVAGMLSLSAVLIVGLQPFLGTIGAIFAVVLVALVVGLINGTILQFIKGDFGASIMITFGTGTILASLALLYTGGFTLNPERDAVFTWFGNGSFLGIPAPIVTLIFFSIILHVVLKYTTFGRSIYLTGANHEAARLSGIPIHRIRTITFMIVAVLVSIGGLIRSSQTLNASPVVGVGFELDVIAAVAIGGTSLAGGAGNISRTLVGVLIIGVLNNVFVLMGLSNYDQMMAKGLIIVAALLLDRRKELKLNRKG</sequence>
<dbReference type="PANTHER" id="PTHR32196:SF72">
    <property type="entry name" value="RIBOSE IMPORT PERMEASE PROTEIN RBSC"/>
    <property type="match status" value="1"/>
</dbReference>
<evidence type="ECO:0000256" key="1">
    <source>
        <dbReference type="ARBA" id="ARBA00004651"/>
    </source>
</evidence>
<dbReference type="Proteomes" id="UP000030832">
    <property type="component" value="Unassembled WGS sequence"/>
</dbReference>
<dbReference type="PANTHER" id="PTHR32196">
    <property type="entry name" value="ABC TRANSPORTER PERMEASE PROTEIN YPHD-RELATED-RELATED"/>
    <property type="match status" value="1"/>
</dbReference>
<name>A0A0B0INF1_9BACI</name>
<dbReference type="EMBL" id="JRJU01000002">
    <property type="protein sequence ID" value="KHF41609.1"/>
    <property type="molecule type" value="Genomic_DNA"/>
</dbReference>
<feature type="transmembrane region" description="Helical" evidence="6">
    <location>
        <begin position="43"/>
        <end position="62"/>
    </location>
</feature>
<evidence type="ECO:0000256" key="3">
    <source>
        <dbReference type="ARBA" id="ARBA00022692"/>
    </source>
</evidence>
<evidence type="ECO:0000256" key="4">
    <source>
        <dbReference type="ARBA" id="ARBA00022989"/>
    </source>
</evidence>
<keyword evidence="3 6" id="KW-0812">Transmembrane</keyword>
<comment type="subcellular location">
    <subcellularLocation>
        <location evidence="1">Cell membrane</location>
        <topology evidence="1">Multi-pass membrane protein</topology>
    </subcellularLocation>
</comment>